<organism evidence="1 2">
    <name type="scientific">Stylosanthes scabra</name>
    <dbReference type="NCBI Taxonomy" id="79078"/>
    <lineage>
        <taxon>Eukaryota</taxon>
        <taxon>Viridiplantae</taxon>
        <taxon>Streptophyta</taxon>
        <taxon>Embryophyta</taxon>
        <taxon>Tracheophyta</taxon>
        <taxon>Spermatophyta</taxon>
        <taxon>Magnoliopsida</taxon>
        <taxon>eudicotyledons</taxon>
        <taxon>Gunneridae</taxon>
        <taxon>Pentapetalae</taxon>
        <taxon>rosids</taxon>
        <taxon>fabids</taxon>
        <taxon>Fabales</taxon>
        <taxon>Fabaceae</taxon>
        <taxon>Papilionoideae</taxon>
        <taxon>50 kb inversion clade</taxon>
        <taxon>dalbergioids sensu lato</taxon>
        <taxon>Dalbergieae</taxon>
        <taxon>Pterocarpus clade</taxon>
        <taxon>Stylosanthes</taxon>
    </lineage>
</organism>
<protein>
    <submittedName>
        <fullName evidence="1">Uncharacterized protein</fullName>
    </submittedName>
</protein>
<proteinExistence type="predicted"/>
<dbReference type="Proteomes" id="UP001341840">
    <property type="component" value="Unassembled WGS sequence"/>
</dbReference>
<evidence type="ECO:0000313" key="1">
    <source>
        <dbReference type="EMBL" id="MED6201294.1"/>
    </source>
</evidence>
<name>A0ABU6XUH2_9FABA</name>
<reference evidence="1 2" key="1">
    <citation type="journal article" date="2023" name="Plants (Basel)">
        <title>Bridging the Gap: Combining Genomics and Transcriptomics Approaches to Understand Stylosanthes scabra, an Orphan Legume from the Brazilian Caatinga.</title>
        <authorList>
            <person name="Ferreira-Neto J.R.C."/>
            <person name="da Silva M.D."/>
            <person name="Binneck E."/>
            <person name="de Melo N.F."/>
            <person name="da Silva R.H."/>
            <person name="de Melo A.L.T.M."/>
            <person name="Pandolfi V."/>
            <person name="Bustamante F.O."/>
            <person name="Brasileiro-Vidal A.C."/>
            <person name="Benko-Iseppon A.M."/>
        </authorList>
    </citation>
    <scope>NUCLEOTIDE SEQUENCE [LARGE SCALE GENOMIC DNA]</scope>
    <source>
        <tissue evidence="1">Leaves</tissue>
    </source>
</reference>
<evidence type="ECO:0000313" key="2">
    <source>
        <dbReference type="Proteomes" id="UP001341840"/>
    </source>
</evidence>
<comment type="caution">
    <text evidence="1">The sequence shown here is derived from an EMBL/GenBank/DDBJ whole genome shotgun (WGS) entry which is preliminary data.</text>
</comment>
<keyword evidence="2" id="KW-1185">Reference proteome</keyword>
<dbReference type="EMBL" id="JASCZI010213446">
    <property type="protein sequence ID" value="MED6201294.1"/>
    <property type="molecule type" value="Genomic_DNA"/>
</dbReference>
<gene>
    <name evidence="1" type="ORF">PIB30_093480</name>
</gene>
<sequence length="174" mass="18912">MKDPQKLTARGVVLTMPPPDCLVPYIREAGFGGPLQMRPFDYDMTLVSALVERWRPETQFPFAMGGVHDHVAGRGLSSRTSHGRRPDQRVRAGLPGLVRGRDLGHGLGISGRTSPSKRGEELRWGEAELAKAASANNSGGWGAAGCVEAVCPLLHHDDDRRRLVPPTRPTTSCR</sequence>
<accession>A0ABU6XUH2</accession>